<organism evidence="2 3">
    <name type="scientific">Acidiphilium acidophilum</name>
    <name type="common">Thiobacillus acidophilus</name>
    <dbReference type="NCBI Taxonomy" id="76588"/>
    <lineage>
        <taxon>Bacteria</taxon>
        <taxon>Pseudomonadati</taxon>
        <taxon>Pseudomonadota</taxon>
        <taxon>Alphaproteobacteria</taxon>
        <taxon>Acetobacterales</taxon>
        <taxon>Acidocellaceae</taxon>
        <taxon>Acidiphilium</taxon>
    </lineage>
</organism>
<keyword evidence="1" id="KW-0732">Signal</keyword>
<evidence type="ECO:0000313" key="3">
    <source>
        <dbReference type="Proteomes" id="UP001279553"/>
    </source>
</evidence>
<comment type="caution">
    <text evidence="2">The sequence shown here is derived from an EMBL/GenBank/DDBJ whole genome shotgun (WGS) entry which is preliminary data.</text>
</comment>
<proteinExistence type="predicted"/>
<evidence type="ECO:0000313" key="2">
    <source>
        <dbReference type="EMBL" id="MDX5931495.1"/>
    </source>
</evidence>
<feature type="chain" id="PRO_5043488524" evidence="1">
    <location>
        <begin position="21"/>
        <end position="100"/>
    </location>
</feature>
<dbReference type="RefSeq" id="WP_319614404.1">
    <property type="nucleotide sequence ID" value="NZ_JAWXYB010000018.1"/>
</dbReference>
<name>A0AAW9DR66_ACIAO</name>
<evidence type="ECO:0000256" key="1">
    <source>
        <dbReference type="SAM" id="SignalP"/>
    </source>
</evidence>
<dbReference type="EMBL" id="JAWXYB010000018">
    <property type="protein sequence ID" value="MDX5931495.1"/>
    <property type="molecule type" value="Genomic_DNA"/>
</dbReference>
<reference evidence="2 3" key="1">
    <citation type="submission" date="2023-11" db="EMBL/GenBank/DDBJ databases">
        <title>MicrobeMod: A computational toolkit for identifying prokaryotic methylation and restriction-modification with nanopore sequencing.</title>
        <authorList>
            <person name="Crits-Christoph A."/>
            <person name="Kang S.C."/>
            <person name="Lee H."/>
            <person name="Ostrov N."/>
        </authorList>
    </citation>
    <scope>NUCLEOTIDE SEQUENCE [LARGE SCALE GENOMIC DNA]</scope>
    <source>
        <strain evidence="2 3">DSMZ 700</strain>
    </source>
</reference>
<feature type="signal peptide" evidence="1">
    <location>
        <begin position="1"/>
        <end position="20"/>
    </location>
</feature>
<sequence>MGRVAAVVIALALAMAGASADDGGHHAKHDYHVHPAKLTGRTFKSLDAAKAACGKSPVVWLNPTGVVFHTASSRWFGHTSTGVYTCRDAAEAAGYWKSKY</sequence>
<dbReference type="AlphaFoldDB" id="A0AAW9DR66"/>
<keyword evidence="3" id="KW-1185">Reference proteome</keyword>
<gene>
    <name evidence="2" type="ORF">SIL87_12015</name>
</gene>
<protein>
    <submittedName>
        <fullName evidence="2">Uncharacterized protein</fullName>
    </submittedName>
</protein>
<accession>A0AAW9DR66</accession>
<dbReference type="Proteomes" id="UP001279553">
    <property type="component" value="Unassembled WGS sequence"/>
</dbReference>